<feature type="compositionally biased region" description="Polar residues" evidence="1">
    <location>
        <begin position="140"/>
        <end position="152"/>
    </location>
</feature>
<protein>
    <submittedName>
        <fullName evidence="2">Uncharacterized protein</fullName>
    </submittedName>
</protein>
<proteinExistence type="predicted"/>
<name>A0A1E7FEU2_9STRA</name>
<accession>A0A1E7FEU2</accession>
<evidence type="ECO:0000313" key="2">
    <source>
        <dbReference type="EMBL" id="OEU16680.1"/>
    </source>
</evidence>
<sequence>MTSVGGYLHGWTCYYTANKTPPLELMQSVRSSIIIGDGREYMTSVGGYLHGWTSYYTANKIPPLELMQSVRSLIIIGDRFDHSSVWFYHDSGRKTPKPRTEAEQMERRKQLASGGNSEEAKRSASPTPAAALGTIERPNTIPNAITPQQISHPNPNRRARRKAPPNMVVDLSSGDSNSDPVDLTGYPSNP</sequence>
<evidence type="ECO:0000313" key="3">
    <source>
        <dbReference type="Proteomes" id="UP000095751"/>
    </source>
</evidence>
<feature type="region of interest" description="Disordered" evidence="1">
    <location>
        <begin position="88"/>
        <end position="190"/>
    </location>
</feature>
<dbReference type="AlphaFoldDB" id="A0A1E7FEU2"/>
<dbReference type="Proteomes" id="UP000095751">
    <property type="component" value="Unassembled WGS sequence"/>
</dbReference>
<dbReference type="KEGG" id="fcy:FRACYDRAFT_239275"/>
<organism evidence="2 3">
    <name type="scientific">Fragilariopsis cylindrus CCMP1102</name>
    <dbReference type="NCBI Taxonomy" id="635003"/>
    <lineage>
        <taxon>Eukaryota</taxon>
        <taxon>Sar</taxon>
        <taxon>Stramenopiles</taxon>
        <taxon>Ochrophyta</taxon>
        <taxon>Bacillariophyta</taxon>
        <taxon>Bacillariophyceae</taxon>
        <taxon>Bacillariophycidae</taxon>
        <taxon>Bacillariales</taxon>
        <taxon>Bacillariaceae</taxon>
        <taxon>Fragilariopsis</taxon>
    </lineage>
</organism>
<keyword evidence="3" id="KW-1185">Reference proteome</keyword>
<dbReference type="InParanoid" id="A0A1E7FEU2"/>
<evidence type="ECO:0000256" key="1">
    <source>
        <dbReference type="SAM" id="MobiDB-lite"/>
    </source>
</evidence>
<reference evidence="2 3" key="1">
    <citation type="submission" date="2016-09" db="EMBL/GenBank/DDBJ databases">
        <title>Extensive genetic diversity and differential bi-allelic expression allows diatom success in the polar Southern Ocean.</title>
        <authorList>
            <consortium name="DOE Joint Genome Institute"/>
            <person name="Mock T."/>
            <person name="Otillar R.P."/>
            <person name="Strauss J."/>
            <person name="Dupont C."/>
            <person name="Frickenhaus S."/>
            <person name="Maumus F."/>
            <person name="Mcmullan M."/>
            <person name="Sanges R."/>
            <person name="Schmutz J."/>
            <person name="Toseland A."/>
            <person name="Valas R."/>
            <person name="Veluchamy A."/>
            <person name="Ward B.J."/>
            <person name="Allen A."/>
            <person name="Barry K."/>
            <person name="Falciatore A."/>
            <person name="Ferrante M."/>
            <person name="Fortunato A.E."/>
            <person name="Gloeckner G."/>
            <person name="Gruber A."/>
            <person name="Hipkin R."/>
            <person name="Janech M."/>
            <person name="Kroth P."/>
            <person name="Leese F."/>
            <person name="Lindquist E."/>
            <person name="Lyon B.R."/>
            <person name="Martin J."/>
            <person name="Mayer C."/>
            <person name="Parker M."/>
            <person name="Quesneville H."/>
            <person name="Raymond J."/>
            <person name="Uhlig C."/>
            <person name="Valentin K.U."/>
            <person name="Worden A.Z."/>
            <person name="Armbrust E.V."/>
            <person name="Bowler C."/>
            <person name="Green B."/>
            <person name="Moulton V."/>
            <person name="Van Oosterhout C."/>
            <person name="Grigoriev I."/>
        </authorList>
    </citation>
    <scope>NUCLEOTIDE SEQUENCE [LARGE SCALE GENOMIC DNA]</scope>
    <source>
        <strain evidence="2 3">CCMP1102</strain>
    </source>
</reference>
<gene>
    <name evidence="2" type="ORF">FRACYDRAFT_239275</name>
</gene>
<dbReference type="EMBL" id="KV784358">
    <property type="protein sequence ID" value="OEU16680.1"/>
    <property type="molecule type" value="Genomic_DNA"/>
</dbReference>
<feature type="compositionally biased region" description="Basic and acidic residues" evidence="1">
    <location>
        <begin position="90"/>
        <end position="109"/>
    </location>
</feature>